<evidence type="ECO:0000256" key="4">
    <source>
        <dbReference type="RuleBase" id="RU362032"/>
    </source>
</evidence>
<dbReference type="PANTHER" id="PTHR35530:SF1">
    <property type="entry name" value="2-HYDROXYMUCONATE TAUTOMERASE"/>
    <property type="match status" value="1"/>
</dbReference>
<comment type="similarity">
    <text evidence="1 4">Belongs to the 4-oxalocrotonate tautomerase family.</text>
</comment>
<dbReference type="AlphaFoldDB" id="A0A7X0UCL2"/>
<keyword evidence="7" id="KW-1185">Reference proteome</keyword>
<dbReference type="GO" id="GO:0016853">
    <property type="term" value="F:isomerase activity"/>
    <property type="evidence" value="ECO:0007669"/>
    <property type="project" value="UniProtKB-UniRule"/>
</dbReference>
<gene>
    <name evidence="6" type="ORF">HNP48_005471</name>
</gene>
<dbReference type="Proteomes" id="UP000575083">
    <property type="component" value="Unassembled WGS sequence"/>
</dbReference>
<reference evidence="6 7" key="1">
    <citation type="submission" date="2020-08" db="EMBL/GenBank/DDBJ databases">
        <title>Functional genomics of gut bacteria from endangered species of beetles.</title>
        <authorList>
            <person name="Carlos-Shanley C."/>
        </authorList>
    </citation>
    <scope>NUCLEOTIDE SEQUENCE [LARGE SCALE GENOMIC DNA]</scope>
    <source>
        <strain evidence="6 7">S00198</strain>
    </source>
</reference>
<evidence type="ECO:0000313" key="7">
    <source>
        <dbReference type="Proteomes" id="UP000575083"/>
    </source>
</evidence>
<dbReference type="InterPro" id="IPR014347">
    <property type="entry name" value="Tautomerase/MIF_sf"/>
</dbReference>
<evidence type="ECO:0000256" key="3">
    <source>
        <dbReference type="PIRSR" id="PIRSR618191-1"/>
    </source>
</evidence>
<sequence length="74" mass="8040">MPLVTIRLANRDIPTTSAQKAALIAGTTRLMQEVLDKKPETVTVIIDEIDPDNWGVGGEQVTVVRQRSKGPTQA</sequence>
<dbReference type="Gene3D" id="3.30.429.10">
    <property type="entry name" value="Macrophage Migration Inhibitory Factor"/>
    <property type="match status" value="1"/>
</dbReference>
<evidence type="ECO:0000256" key="1">
    <source>
        <dbReference type="ARBA" id="ARBA00006723"/>
    </source>
</evidence>
<name>A0A7X0UCL2_9BURK</name>
<protein>
    <recommendedName>
        <fullName evidence="4">Tautomerase</fullName>
        <ecNumber evidence="4">5.3.2.-</ecNumber>
    </recommendedName>
</protein>
<feature type="active site" description="Proton acceptor; via imino nitrogen" evidence="3">
    <location>
        <position position="2"/>
    </location>
</feature>
<dbReference type="SUPFAM" id="SSF55331">
    <property type="entry name" value="Tautomerase/MIF"/>
    <property type="match status" value="1"/>
</dbReference>
<dbReference type="PANTHER" id="PTHR35530">
    <property type="entry name" value="TAUTOMERASE-RELATED"/>
    <property type="match status" value="1"/>
</dbReference>
<dbReference type="InterPro" id="IPR018191">
    <property type="entry name" value="4-OT"/>
</dbReference>
<dbReference type="EC" id="5.3.2.-" evidence="4"/>
<dbReference type="InterPro" id="IPR004370">
    <property type="entry name" value="4-OT-like_dom"/>
</dbReference>
<dbReference type="EMBL" id="JACHLK010000014">
    <property type="protein sequence ID" value="MBB6562755.1"/>
    <property type="molecule type" value="Genomic_DNA"/>
</dbReference>
<dbReference type="RefSeq" id="WP_184863075.1">
    <property type="nucleotide sequence ID" value="NZ_JACHLK010000014.1"/>
</dbReference>
<accession>A0A7X0UCL2</accession>
<feature type="domain" description="4-oxalocrotonate tautomerase-like" evidence="5">
    <location>
        <begin position="2"/>
        <end position="62"/>
    </location>
</feature>
<proteinExistence type="inferred from homology"/>
<organism evidence="6 7">
    <name type="scientific">Acidovorax soli</name>
    <dbReference type="NCBI Taxonomy" id="592050"/>
    <lineage>
        <taxon>Bacteria</taxon>
        <taxon>Pseudomonadati</taxon>
        <taxon>Pseudomonadota</taxon>
        <taxon>Betaproteobacteria</taxon>
        <taxon>Burkholderiales</taxon>
        <taxon>Comamonadaceae</taxon>
        <taxon>Acidovorax</taxon>
    </lineage>
</organism>
<evidence type="ECO:0000313" key="6">
    <source>
        <dbReference type="EMBL" id="MBB6562755.1"/>
    </source>
</evidence>
<dbReference type="NCBIfam" id="TIGR00013">
    <property type="entry name" value="taut"/>
    <property type="match status" value="1"/>
</dbReference>
<evidence type="ECO:0000256" key="2">
    <source>
        <dbReference type="ARBA" id="ARBA00023235"/>
    </source>
</evidence>
<evidence type="ECO:0000259" key="5">
    <source>
        <dbReference type="Pfam" id="PF01361"/>
    </source>
</evidence>
<dbReference type="Pfam" id="PF01361">
    <property type="entry name" value="Tautomerase"/>
    <property type="match status" value="1"/>
</dbReference>
<keyword evidence="2 4" id="KW-0413">Isomerase</keyword>
<comment type="caution">
    <text evidence="6">The sequence shown here is derived from an EMBL/GenBank/DDBJ whole genome shotgun (WGS) entry which is preliminary data.</text>
</comment>